<sequence length="283" mass="31555">MERSNLNRAHHFYRVAEMEVNSRRFGPAIEAHKKAIECLELSLGDTTNPHATESLKLQIDWHIRQIKILEKRKRIQDHYEQTEKASTLTTNANPTSDEDGDENKNPIQVAIVQTMRETDSLLKILIDKSSGGNSDSESLKSFSTTDTDEKLVSLDETDNSNSNALAGLKQPKEEIIIFEELRILNEQLQSLVDQLVTQLNKSTKEVDMLKQHISQLEYENMKAAAHSGNTNNLKVTADSSGATSPYVFTPSSELSPDVHDAQVLPALAPVDNPNSSLPNSNHK</sequence>
<dbReference type="InterPro" id="IPR039679">
    <property type="entry name" value="NRBF2"/>
</dbReference>
<dbReference type="InterPro" id="IPR033393">
    <property type="entry name" value="NRBF2_MIT"/>
</dbReference>
<dbReference type="AlphaFoldDB" id="A0A8K0CHA0"/>
<accession>A0A8K0CHA0</accession>
<gene>
    <name evidence="4" type="ORF">ILUMI_18825</name>
</gene>
<proteinExistence type="predicted"/>
<dbReference type="SUPFAM" id="SSF140361">
    <property type="entry name" value="MIT domain-like"/>
    <property type="match status" value="1"/>
</dbReference>
<dbReference type="OrthoDB" id="3694230at2759"/>
<evidence type="ECO:0000256" key="1">
    <source>
        <dbReference type="SAM" id="Coils"/>
    </source>
</evidence>
<dbReference type="Pfam" id="PF17169">
    <property type="entry name" value="NRBF2_MIT"/>
    <property type="match status" value="1"/>
</dbReference>
<feature type="domain" description="Nuclear receptor-binding factor 2 MIT" evidence="3">
    <location>
        <begin position="4"/>
        <end position="75"/>
    </location>
</feature>
<evidence type="ECO:0000313" key="4">
    <source>
        <dbReference type="EMBL" id="KAF2887348.1"/>
    </source>
</evidence>
<dbReference type="Proteomes" id="UP000801492">
    <property type="component" value="Unassembled WGS sequence"/>
</dbReference>
<keyword evidence="1" id="KW-0175">Coiled coil</keyword>
<keyword evidence="5" id="KW-1185">Reference proteome</keyword>
<evidence type="ECO:0000256" key="2">
    <source>
        <dbReference type="SAM" id="MobiDB-lite"/>
    </source>
</evidence>
<dbReference type="PANTHER" id="PTHR14964:SF2">
    <property type="entry name" value="NUCLEAR RECEPTOR-BINDING FACTOR 2"/>
    <property type="match status" value="1"/>
</dbReference>
<reference evidence="4" key="1">
    <citation type="submission" date="2019-08" db="EMBL/GenBank/DDBJ databases">
        <title>The genome of the North American firefly Photinus pyralis.</title>
        <authorList>
            <consortium name="Photinus pyralis genome working group"/>
            <person name="Fallon T.R."/>
            <person name="Sander Lower S.E."/>
            <person name="Weng J.-K."/>
        </authorList>
    </citation>
    <scope>NUCLEOTIDE SEQUENCE</scope>
    <source>
        <strain evidence="4">TRF0915ILg1</strain>
        <tissue evidence="4">Whole body</tissue>
    </source>
</reference>
<dbReference type="PANTHER" id="PTHR14964">
    <property type="entry name" value="NUCLEAR RECEPTOR BINDING FACTOR 2"/>
    <property type="match status" value="1"/>
</dbReference>
<dbReference type="GO" id="GO:0006914">
    <property type="term" value="P:autophagy"/>
    <property type="evidence" value="ECO:0007669"/>
    <property type="project" value="InterPro"/>
</dbReference>
<comment type="caution">
    <text evidence="4">The sequence shown here is derived from an EMBL/GenBank/DDBJ whole genome shotgun (WGS) entry which is preliminary data.</text>
</comment>
<name>A0A8K0CHA0_IGNLU</name>
<evidence type="ECO:0000313" key="5">
    <source>
        <dbReference type="Proteomes" id="UP000801492"/>
    </source>
</evidence>
<feature type="compositionally biased region" description="Polar residues" evidence="2">
    <location>
        <begin position="84"/>
        <end position="95"/>
    </location>
</feature>
<dbReference type="Gene3D" id="1.20.58.80">
    <property type="entry name" value="Phosphotransferase system, lactose/cellobiose-type IIA subunit"/>
    <property type="match status" value="1"/>
</dbReference>
<dbReference type="EMBL" id="VTPC01083941">
    <property type="protein sequence ID" value="KAF2887348.1"/>
    <property type="molecule type" value="Genomic_DNA"/>
</dbReference>
<feature type="region of interest" description="Disordered" evidence="2">
    <location>
        <begin position="80"/>
        <end position="104"/>
    </location>
</feature>
<protein>
    <recommendedName>
        <fullName evidence="3">Nuclear receptor-binding factor 2 MIT domain-containing protein</fullName>
    </recommendedName>
</protein>
<feature type="coiled-coil region" evidence="1">
    <location>
        <begin position="178"/>
        <end position="219"/>
    </location>
</feature>
<organism evidence="4 5">
    <name type="scientific">Ignelater luminosus</name>
    <name type="common">Cucubano</name>
    <name type="synonym">Pyrophorus luminosus</name>
    <dbReference type="NCBI Taxonomy" id="2038154"/>
    <lineage>
        <taxon>Eukaryota</taxon>
        <taxon>Metazoa</taxon>
        <taxon>Ecdysozoa</taxon>
        <taxon>Arthropoda</taxon>
        <taxon>Hexapoda</taxon>
        <taxon>Insecta</taxon>
        <taxon>Pterygota</taxon>
        <taxon>Neoptera</taxon>
        <taxon>Endopterygota</taxon>
        <taxon>Coleoptera</taxon>
        <taxon>Polyphaga</taxon>
        <taxon>Elateriformia</taxon>
        <taxon>Elateroidea</taxon>
        <taxon>Elateridae</taxon>
        <taxon>Agrypninae</taxon>
        <taxon>Pyrophorini</taxon>
        <taxon>Ignelater</taxon>
    </lineage>
</organism>
<evidence type="ECO:0000259" key="3">
    <source>
        <dbReference type="Pfam" id="PF17169"/>
    </source>
</evidence>